<dbReference type="AlphaFoldDB" id="Q2QT31"/>
<reference evidence="2" key="1">
    <citation type="journal article" date="2005" name="BMC Biol.">
        <title>The sequence of rice chromosomes 11 and 12, rich in disease resistance genes and recent gene duplications.</title>
        <authorList>
            <consortium name="The rice chromosomes 11 and 12 sequencing consortia"/>
        </authorList>
    </citation>
    <scope>NUCLEOTIDE SEQUENCE [LARGE SCALE GENOMIC DNA]</scope>
</reference>
<reference evidence="2" key="3">
    <citation type="submission" date="2006-01" db="EMBL/GenBank/DDBJ databases">
        <authorList>
            <person name="Buell R."/>
        </authorList>
    </citation>
    <scope>NUCLEOTIDE SEQUENCE</scope>
</reference>
<dbReference type="EMBL" id="DP000011">
    <property type="protein sequence ID" value="ABA97837.1"/>
    <property type="molecule type" value="Genomic_DNA"/>
</dbReference>
<evidence type="ECO:0000313" key="2">
    <source>
        <dbReference type="EMBL" id="ABA97837.1"/>
    </source>
</evidence>
<proteinExistence type="predicted"/>
<reference evidence="2" key="2">
    <citation type="submission" date="2005-04" db="EMBL/GenBank/DDBJ databases">
        <authorList>
            <person name="Buell C.R."/>
            <person name="Wing R.A."/>
            <person name="McCombie W.A."/>
            <person name="Ouyang S."/>
        </authorList>
    </citation>
    <scope>NUCLEOTIDE SEQUENCE</scope>
</reference>
<evidence type="ECO:0000256" key="1">
    <source>
        <dbReference type="SAM" id="MobiDB-lite"/>
    </source>
</evidence>
<name>Q2QT31_ORYSJ</name>
<feature type="compositionally biased region" description="Low complexity" evidence="1">
    <location>
        <begin position="65"/>
        <end position="80"/>
    </location>
</feature>
<feature type="region of interest" description="Disordered" evidence="1">
    <location>
        <begin position="58"/>
        <end position="84"/>
    </location>
</feature>
<protein>
    <submittedName>
        <fullName evidence="2">Uncharacterized protein</fullName>
    </submittedName>
</protein>
<gene>
    <name evidence="2" type="ordered locus">LOC_Os12g22040</name>
</gene>
<organism evidence="2">
    <name type="scientific">Oryza sativa subsp. japonica</name>
    <name type="common">Rice</name>
    <dbReference type="NCBI Taxonomy" id="39947"/>
    <lineage>
        <taxon>Eukaryota</taxon>
        <taxon>Viridiplantae</taxon>
        <taxon>Streptophyta</taxon>
        <taxon>Embryophyta</taxon>
        <taxon>Tracheophyta</taxon>
        <taxon>Spermatophyta</taxon>
        <taxon>Magnoliopsida</taxon>
        <taxon>Liliopsida</taxon>
        <taxon>Poales</taxon>
        <taxon>Poaceae</taxon>
        <taxon>BOP clade</taxon>
        <taxon>Oryzoideae</taxon>
        <taxon>Oryzeae</taxon>
        <taxon>Oryzinae</taxon>
        <taxon>Oryza</taxon>
        <taxon>Oryza sativa</taxon>
    </lineage>
</organism>
<sequence length="222" mass="24918">MAKLKVIKEMLLNTLTNMIKSMVEGTIAEHQAKGPIFLPEGVFPHYRNLVTGNQQHVSNVPLGQPMASASASRPGMSSSAQRQPVDPYLLSRQQPQHAGHNINRPTQEQIAAMFKPPQPVVEPIQPIPTGQRTPINQQHQPVGAQFIPEQQMYNVQQPLQNYPGGNLNFQYQPHSPQVQYQPGGSPQPQFLPQFNQFDPIQQQMQGASQQKPWVDFDCRCDE</sequence>
<accession>Q2QT31</accession>